<dbReference type="InterPro" id="IPR016071">
    <property type="entry name" value="Staphylococal_nuclease_OB-fold"/>
</dbReference>
<dbReference type="OrthoDB" id="4376109at2"/>
<evidence type="ECO:0000256" key="1">
    <source>
        <dbReference type="ARBA" id="ARBA00022722"/>
    </source>
</evidence>
<dbReference type="AlphaFoldDB" id="A0A1M5S2K4"/>
<dbReference type="GO" id="GO:0016787">
    <property type="term" value="F:hydrolase activity"/>
    <property type="evidence" value="ECO:0007669"/>
    <property type="project" value="UniProtKB-KW"/>
</dbReference>
<protein>
    <submittedName>
        <fullName evidence="5">Endonuclease YncB, thermonuclease family</fullName>
    </submittedName>
</protein>
<dbReference type="GO" id="GO:0004519">
    <property type="term" value="F:endonuclease activity"/>
    <property type="evidence" value="ECO:0007669"/>
    <property type="project" value="UniProtKB-KW"/>
</dbReference>
<dbReference type="STRING" id="1120995.SAMN02745245_01096"/>
<dbReference type="PROSITE" id="PS50830">
    <property type="entry name" value="TNASE_3"/>
    <property type="match status" value="1"/>
</dbReference>
<sequence length="178" mass="20832">MKKSACFLNVVLILILSLFLTGCERENIKADYEIVTVSQVIDGDTIRTSQGEKIRLIGINTPESKNNKEEFGEEAYLYVRDLIEGKEVYLEEDISDRDKYDRMLRYVWLKEPEQIDKNTVENYNLSGILLKEGLAKKYTFEPDIKYRDYFSEIQDTAREEKIGMWSKDKYGATRGDRI</sequence>
<dbReference type="Pfam" id="PF00565">
    <property type="entry name" value="SNase"/>
    <property type="match status" value="1"/>
</dbReference>
<keyword evidence="6" id="KW-1185">Reference proteome</keyword>
<evidence type="ECO:0000259" key="4">
    <source>
        <dbReference type="PROSITE" id="PS50830"/>
    </source>
</evidence>
<dbReference type="RefSeq" id="WP_073184512.1">
    <property type="nucleotide sequence ID" value="NZ_FQXI01000006.1"/>
</dbReference>
<keyword evidence="2 5" id="KW-0255">Endonuclease</keyword>
<reference evidence="5 6" key="1">
    <citation type="submission" date="2016-11" db="EMBL/GenBank/DDBJ databases">
        <authorList>
            <person name="Jaros S."/>
            <person name="Januszkiewicz K."/>
            <person name="Wedrychowicz H."/>
        </authorList>
    </citation>
    <scope>NUCLEOTIDE SEQUENCE [LARGE SCALE GENOMIC DNA]</scope>
    <source>
        <strain evidence="5 6">DSM 21120</strain>
    </source>
</reference>
<evidence type="ECO:0000256" key="2">
    <source>
        <dbReference type="ARBA" id="ARBA00022759"/>
    </source>
</evidence>
<dbReference type="Gene3D" id="2.40.50.90">
    <property type="match status" value="1"/>
</dbReference>
<dbReference type="PROSITE" id="PS51257">
    <property type="entry name" value="PROKAR_LIPOPROTEIN"/>
    <property type="match status" value="1"/>
</dbReference>
<dbReference type="PANTHER" id="PTHR12302">
    <property type="entry name" value="EBNA2 BINDING PROTEIN P100"/>
    <property type="match status" value="1"/>
</dbReference>
<organism evidence="5 6">
    <name type="scientific">Anaerosphaera aminiphila DSM 21120</name>
    <dbReference type="NCBI Taxonomy" id="1120995"/>
    <lineage>
        <taxon>Bacteria</taxon>
        <taxon>Bacillati</taxon>
        <taxon>Bacillota</taxon>
        <taxon>Tissierellia</taxon>
        <taxon>Tissierellales</taxon>
        <taxon>Peptoniphilaceae</taxon>
        <taxon>Anaerosphaera</taxon>
    </lineage>
</organism>
<dbReference type="SMART" id="SM00318">
    <property type="entry name" value="SNc"/>
    <property type="match status" value="1"/>
</dbReference>
<keyword evidence="3" id="KW-0378">Hydrolase</keyword>
<dbReference type="SUPFAM" id="SSF50199">
    <property type="entry name" value="Staphylococcal nuclease"/>
    <property type="match status" value="1"/>
</dbReference>
<evidence type="ECO:0000256" key="3">
    <source>
        <dbReference type="ARBA" id="ARBA00022801"/>
    </source>
</evidence>
<evidence type="ECO:0000313" key="5">
    <source>
        <dbReference type="EMBL" id="SHH32837.1"/>
    </source>
</evidence>
<keyword evidence="1" id="KW-0540">Nuclease</keyword>
<name>A0A1M5S2K4_9FIRM</name>
<dbReference type="Proteomes" id="UP000184032">
    <property type="component" value="Unassembled WGS sequence"/>
</dbReference>
<dbReference type="InterPro" id="IPR035437">
    <property type="entry name" value="SNase_OB-fold_sf"/>
</dbReference>
<gene>
    <name evidence="5" type="ORF">SAMN02745245_01096</name>
</gene>
<accession>A0A1M5S2K4</accession>
<feature type="domain" description="TNase-like" evidence="4">
    <location>
        <begin position="31"/>
        <end position="167"/>
    </location>
</feature>
<proteinExistence type="predicted"/>
<dbReference type="PANTHER" id="PTHR12302:SF3">
    <property type="entry name" value="SERINE_THREONINE-PROTEIN KINASE 31"/>
    <property type="match status" value="1"/>
</dbReference>
<evidence type="ECO:0000313" key="6">
    <source>
        <dbReference type="Proteomes" id="UP000184032"/>
    </source>
</evidence>
<dbReference type="EMBL" id="FQXI01000006">
    <property type="protein sequence ID" value="SHH32837.1"/>
    <property type="molecule type" value="Genomic_DNA"/>
</dbReference>